<dbReference type="EMBL" id="QUNR01000002">
    <property type="protein sequence ID" value="REH38953.1"/>
    <property type="molecule type" value="Genomic_DNA"/>
</dbReference>
<evidence type="ECO:0000313" key="3">
    <source>
        <dbReference type="Proteomes" id="UP000256774"/>
    </source>
</evidence>
<keyword evidence="1" id="KW-1133">Transmembrane helix</keyword>
<protein>
    <recommendedName>
        <fullName evidence="4">Nitrogen fixation protein FixH</fullName>
    </recommendedName>
</protein>
<dbReference type="AlphaFoldDB" id="A0A3E0H602"/>
<reference evidence="2 3" key="1">
    <citation type="submission" date="2018-08" db="EMBL/GenBank/DDBJ databases">
        <title>Genomic Encyclopedia of Type Strains, Phase IV (KMG-IV): sequencing the most valuable type-strain genomes for metagenomic binning, comparative biology and taxonomic classification.</title>
        <authorList>
            <person name="Goeker M."/>
        </authorList>
    </citation>
    <scope>NUCLEOTIDE SEQUENCE [LARGE SCALE GENOMIC DNA]</scope>
    <source>
        <strain evidence="2 3">DSM 26022</strain>
    </source>
</reference>
<accession>A0A3E0H602</accession>
<evidence type="ECO:0000313" key="2">
    <source>
        <dbReference type="EMBL" id="REH38953.1"/>
    </source>
</evidence>
<dbReference type="InterPro" id="IPR008620">
    <property type="entry name" value="FixH"/>
</dbReference>
<evidence type="ECO:0008006" key="4">
    <source>
        <dbReference type="Google" id="ProtNLM"/>
    </source>
</evidence>
<keyword evidence="3" id="KW-1185">Reference proteome</keyword>
<keyword evidence="1" id="KW-0472">Membrane</keyword>
<feature type="transmembrane region" description="Helical" evidence="1">
    <location>
        <begin position="13"/>
        <end position="35"/>
    </location>
</feature>
<dbReference type="Pfam" id="PF05751">
    <property type="entry name" value="FixH"/>
    <property type="match status" value="1"/>
</dbReference>
<evidence type="ECO:0000256" key="1">
    <source>
        <dbReference type="SAM" id="Phobius"/>
    </source>
</evidence>
<organism evidence="2 3">
    <name type="scientific">Paraperlucidibaca baekdonensis</name>
    <dbReference type="NCBI Taxonomy" id="748120"/>
    <lineage>
        <taxon>Bacteria</taxon>
        <taxon>Pseudomonadati</taxon>
        <taxon>Pseudomonadota</taxon>
        <taxon>Gammaproteobacteria</taxon>
        <taxon>Moraxellales</taxon>
        <taxon>Moraxellaceae</taxon>
        <taxon>Paraperlucidibaca</taxon>
    </lineage>
</organism>
<dbReference type="OrthoDB" id="5295180at2"/>
<sequence length="165" mass="18330">MNTPAERPWYRQFWVWFVIAIPAIAVVSSLHYVYLAVVNKDEVVSGDWYQDGKSINEDFARVDTARALGVHARIILDDLTGEALVSLDSSSNRQWPASLTLRLNHTTLAARDQNLLLVATAPGEYRGELKQVPVGRYTLDISTDAWHISKDVTLPAPGTIDLAAQ</sequence>
<dbReference type="Proteomes" id="UP000256774">
    <property type="component" value="Unassembled WGS sequence"/>
</dbReference>
<comment type="caution">
    <text evidence="2">The sequence shown here is derived from an EMBL/GenBank/DDBJ whole genome shotgun (WGS) entry which is preliminary data.</text>
</comment>
<gene>
    <name evidence="2" type="ORF">DFR26_1122</name>
</gene>
<dbReference type="RefSeq" id="WP_116207970.1">
    <property type="nucleotide sequence ID" value="NZ_QUNR01000002.1"/>
</dbReference>
<keyword evidence="1" id="KW-0812">Transmembrane</keyword>
<proteinExistence type="predicted"/>
<name>A0A3E0H602_9GAMM</name>